<dbReference type="EMBL" id="LAVV01001887">
    <property type="protein sequence ID" value="KNZ63239.1"/>
    <property type="molecule type" value="Genomic_DNA"/>
</dbReference>
<feature type="transmembrane region" description="Helical" evidence="2">
    <location>
        <begin position="31"/>
        <end position="52"/>
    </location>
</feature>
<protein>
    <submittedName>
        <fullName evidence="3">Uncharacterized protein</fullName>
    </submittedName>
</protein>
<keyword evidence="4" id="KW-1185">Reference proteome</keyword>
<feature type="region of interest" description="Disordered" evidence="1">
    <location>
        <begin position="513"/>
        <end position="543"/>
    </location>
</feature>
<feature type="transmembrane region" description="Helical" evidence="2">
    <location>
        <begin position="116"/>
        <end position="137"/>
    </location>
</feature>
<dbReference type="OrthoDB" id="2497538at2759"/>
<dbReference type="Proteomes" id="UP000037035">
    <property type="component" value="Unassembled WGS sequence"/>
</dbReference>
<keyword evidence="2" id="KW-0812">Transmembrane</keyword>
<feature type="transmembrane region" description="Helical" evidence="2">
    <location>
        <begin position="404"/>
        <end position="422"/>
    </location>
</feature>
<proteinExistence type="predicted"/>
<feature type="transmembrane region" description="Helical" evidence="2">
    <location>
        <begin position="73"/>
        <end position="96"/>
    </location>
</feature>
<reference evidence="3 4" key="1">
    <citation type="submission" date="2015-08" db="EMBL/GenBank/DDBJ databases">
        <title>Next Generation Sequencing and Analysis of the Genome of Puccinia sorghi L Schw, the Causal Agent of Maize Common Rust.</title>
        <authorList>
            <person name="Rochi L."/>
            <person name="Burguener G."/>
            <person name="Darino M."/>
            <person name="Turjanski A."/>
            <person name="Kreff E."/>
            <person name="Dieguez M.J."/>
            <person name="Sacco F."/>
        </authorList>
    </citation>
    <scope>NUCLEOTIDE SEQUENCE [LARGE SCALE GENOMIC DNA]</scope>
    <source>
        <strain evidence="3 4">RO10H11247</strain>
    </source>
</reference>
<feature type="transmembrane region" description="Helical" evidence="2">
    <location>
        <begin position="158"/>
        <end position="186"/>
    </location>
</feature>
<sequence length="623" mass="69629">MSTPSTYEEWIFLRKTVERVALLKRSPSETIQLRICAALTLLSGLLYAASFLKRRSGGMWTLKKDSEGYYHPNVHTTLPIFAALYAILDVAAVLLIENNSNHPVHPLPVTVQLLAYQALQVFAWLKIWAILYALLTSRLRKHASISNCSRTSNIVSPLVFNTFIIATITIVSLGQIPLIILLSLSIQRCRNQFFHSDLLIQQAASMSTYGYQNSEFNAEVAIQAILSLALLKDQNAKANELFKTYLLFIIAWMSFNTLLFSVSAAFLLHALRFQKNVLSSALENRKMLQILQESPQTQNKPRDNANSWANGTEDESSSRKSHRSFDPRRWKSWMDFARDDSLNDVAFWGCIHKLNQPARCSSANLEDALVVGEKPDEKCINDAALQMHCSTTTNYWYSTMGQTVISLGMLSSYLVMGFWLLMNSSQLSGSEKLIEAFVWSNWIWGGGPGLVLGIVACTVAFSPTPVLPQSSNKPNTTASTGETTAASSSNHREEILQYNSGLRRALSLFSRKAPDDAASTSGQTDKTEDRTLIPSSSSWTQPPKNIRRSLSIFEDLARQSSDSSVFSYRSARVERLSQGSHLEMCRDQRDGSTPDFQVEMEWIGSHKAIQGLREGMLDTESSD</sequence>
<name>A0A0L6VRC0_9BASI</name>
<evidence type="ECO:0000313" key="4">
    <source>
        <dbReference type="Proteomes" id="UP000037035"/>
    </source>
</evidence>
<feature type="region of interest" description="Disordered" evidence="1">
    <location>
        <begin position="292"/>
        <end position="323"/>
    </location>
</feature>
<gene>
    <name evidence="3" type="ORF">VP01_1169g3</name>
</gene>
<evidence type="ECO:0000256" key="1">
    <source>
        <dbReference type="SAM" id="MobiDB-lite"/>
    </source>
</evidence>
<comment type="caution">
    <text evidence="3">The sequence shown here is derived from an EMBL/GenBank/DDBJ whole genome shotgun (WGS) entry which is preliminary data.</text>
</comment>
<feature type="transmembrane region" description="Helical" evidence="2">
    <location>
        <begin position="442"/>
        <end position="461"/>
    </location>
</feature>
<feature type="compositionally biased region" description="Low complexity" evidence="1">
    <location>
        <begin position="476"/>
        <end position="489"/>
    </location>
</feature>
<evidence type="ECO:0000256" key="2">
    <source>
        <dbReference type="SAM" id="Phobius"/>
    </source>
</evidence>
<evidence type="ECO:0000313" key="3">
    <source>
        <dbReference type="EMBL" id="KNZ63239.1"/>
    </source>
</evidence>
<organism evidence="3 4">
    <name type="scientific">Puccinia sorghi</name>
    <dbReference type="NCBI Taxonomy" id="27349"/>
    <lineage>
        <taxon>Eukaryota</taxon>
        <taxon>Fungi</taxon>
        <taxon>Dikarya</taxon>
        <taxon>Basidiomycota</taxon>
        <taxon>Pucciniomycotina</taxon>
        <taxon>Pucciniomycetes</taxon>
        <taxon>Pucciniales</taxon>
        <taxon>Pucciniaceae</taxon>
        <taxon>Puccinia</taxon>
    </lineage>
</organism>
<keyword evidence="2" id="KW-1133">Transmembrane helix</keyword>
<dbReference type="VEuPathDB" id="FungiDB:VP01_1169g3"/>
<keyword evidence="2" id="KW-0472">Membrane</keyword>
<accession>A0A0L6VRC0</accession>
<feature type="region of interest" description="Disordered" evidence="1">
    <location>
        <begin position="468"/>
        <end position="491"/>
    </location>
</feature>
<feature type="transmembrane region" description="Helical" evidence="2">
    <location>
        <begin position="245"/>
        <end position="268"/>
    </location>
</feature>
<feature type="compositionally biased region" description="Polar residues" evidence="1">
    <location>
        <begin position="292"/>
        <end position="310"/>
    </location>
</feature>
<feature type="compositionally biased region" description="Polar residues" evidence="1">
    <location>
        <begin position="533"/>
        <end position="543"/>
    </location>
</feature>
<dbReference type="AlphaFoldDB" id="A0A0L6VRC0"/>